<feature type="compositionally biased region" description="Pro residues" evidence="1">
    <location>
        <begin position="83"/>
        <end position="109"/>
    </location>
</feature>
<accession>A0AAW9QK70</accession>
<comment type="caution">
    <text evidence="3">The sequence shown here is derived from an EMBL/GenBank/DDBJ whole genome shotgun (WGS) entry which is preliminary data.</text>
</comment>
<evidence type="ECO:0000313" key="4">
    <source>
        <dbReference type="Proteomes" id="UP001328733"/>
    </source>
</evidence>
<keyword evidence="2" id="KW-0472">Membrane</keyword>
<evidence type="ECO:0000256" key="2">
    <source>
        <dbReference type="SAM" id="Phobius"/>
    </source>
</evidence>
<feature type="region of interest" description="Disordered" evidence="1">
    <location>
        <begin position="28"/>
        <end position="109"/>
    </location>
</feature>
<keyword evidence="4" id="KW-1185">Reference proteome</keyword>
<dbReference type="AlphaFoldDB" id="A0AAW9QK70"/>
<dbReference type="Proteomes" id="UP001328733">
    <property type="component" value="Unassembled WGS sequence"/>
</dbReference>
<name>A0AAW9QK70_9CHRO</name>
<dbReference type="Gene3D" id="2.20.28.30">
    <property type="entry name" value="RNA polymerase ii, chain L"/>
    <property type="match status" value="1"/>
</dbReference>
<keyword evidence="2" id="KW-0812">Transmembrane</keyword>
<dbReference type="EMBL" id="JBAFSM010000001">
    <property type="protein sequence ID" value="MEG3435544.1"/>
    <property type="molecule type" value="Genomic_DNA"/>
</dbReference>
<evidence type="ECO:0000256" key="1">
    <source>
        <dbReference type="SAM" id="MobiDB-lite"/>
    </source>
</evidence>
<protein>
    <recommendedName>
        <fullName evidence="5">3-keto-disaccharide hydrolase domain-containing protein</fullName>
    </recommendedName>
</protein>
<dbReference type="Gene3D" id="2.60.120.560">
    <property type="entry name" value="Exo-inulinase, domain 1"/>
    <property type="match status" value="1"/>
</dbReference>
<feature type="transmembrane region" description="Helical" evidence="2">
    <location>
        <begin position="121"/>
        <end position="144"/>
    </location>
</feature>
<dbReference type="RefSeq" id="WP_332862993.1">
    <property type="nucleotide sequence ID" value="NZ_JBAFSM010000001.1"/>
</dbReference>
<proteinExistence type="predicted"/>
<evidence type="ECO:0000313" key="3">
    <source>
        <dbReference type="EMBL" id="MEG3435544.1"/>
    </source>
</evidence>
<feature type="compositionally biased region" description="Polar residues" evidence="1">
    <location>
        <begin position="28"/>
        <end position="40"/>
    </location>
</feature>
<gene>
    <name evidence="3" type="ORF">V0288_00285</name>
</gene>
<reference evidence="3 4" key="1">
    <citation type="submission" date="2024-01" db="EMBL/GenBank/DDBJ databases">
        <title>Genomic insights into the taxonomy and metabolism of the cyanobacterium Pannus brasiliensis CCIBt3594.</title>
        <authorList>
            <person name="Machado M."/>
            <person name="Botero N.B."/>
            <person name="Andreote A.P.D."/>
            <person name="Feitosa A.M.T."/>
            <person name="Popin R."/>
            <person name="Sivonen K."/>
            <person name="Fiore M.F."/>
        </authorList>
    </citation>
    <scope>NUCLEOTIDE SEQUENCE [LARGE SCALE GENOMIC DNA]</scope>
    <source>
        <strain evidence="3 4">CCIBt3594</strain>
    </source>
</reference>
<keyword evidence="2" id="KW-1133">Transmembrane helix</keyword>
<sequence length="339" mass="38048">MPTYRCKRCGNEITLSIKPGQCEFCGSTQFKPVGQNSSKFVTPDSEDLSDKKSPPPSPTRIARSPKTTLSDDSLISKLATPAKIPPSPPPEVPIYSSPPPRGIPPRPPSPARKAFFPKLPIALLVKFFLFLGICGLGAGGYAFWRSLFDTSEFQKTILQETFDRPRSWALTDNASFQKGGLYQRQVRRNHFGASIWMGKSFQDVDFSADATKTSGPNDIPYGLITRINTKNDQKFYYLFINGQGNFVMGKHDKDQWLHRVGWEKHEAIKTGSRRNRLRIVTKGNLVIGFVNGQQVGSFWDSDYRSGRVALFSMRGRGDRVSVYFDNVLLKERVPKKSGK</sequence>
<evidence type="ECO:0008006" key="5">
    <source>
        <dbReference type="Google" id="ProtNLM"/>
    </source>
</evidence>
<organism evidence="3 4">
    <name type="scientific">Pannus brasiliensis CCIBt3594</name>
    <dbReference type="NCBI Taxonomy" id="1427578"/>
    <lineage>
        <taxon>Bacteria</taxon>
        <taxon>Bacillati</taxon>
        <taxon>Cyanobacteriota</taxon>
        <taxon>Cyanophyceae</taxon>
        <taxon>Oscillatoriophycideae</taxon>
        <taxon>Chroococcales</taxon>
        <taxon>Microcystaceae</taxon>
        <taxon>Pannus</taxon>
    </lineage>
</organism>